<protein>
    <submittedName>
        <fullName evidence="2">Uncharacterized protein</fullName>
    </submittedName>
</protein>
<name>A0A1Y1INQ4_KLENI</name>
<feature type="region of interest" description="Disordered" evidence="1">
    <location>
        <begin position="25"/>
        <end position="47"/>
    </location>
</feature>
<evidence type="ECO:0000313" key="2">
    <source>
        <dbReference type="EMBL" id="GAQ90416.1"/>
    </source>
</evidence>
<feature type="compositionally biased region" description="Polar residues" evidence="1">
    <location>
        <begin position="1"/>
        <end position="14"/>
    </location>
</feature>
<evidence type="ECO:0000313" key="3">
    <source>
        <dbReference type="Proteomes" id="UP000054558"/>
    </source>
</evidence>
<dbReference type="AlphaFoldDB" id="A0A1Y1INQ4"/>
<dbReference type="OMA" id="MQMHFEV"/>
<sequence length="393" mass="41540">MKDQHSSLLRQRVTSGKPVAAPMAQAAVKEAASDTKSPVRSEGYLNAKGHNGQINRVYYSVPKGQAATQNALYFVGDYVDGDGDALIERLNTGEGVAATLLPKLDPGSNLFIVYPSMYQDRIWACYTSMLPATSRTGEPLGFDGKDPMAARQLGALLQDALRQISAFPEGTQGGNEEASANNEAGRSAAGLPVGHTETSVPGVSAPSASALPTFVMGFSKGGVVLNEILAEIAALEDRRPASGASGRESNTVGKVRSYTSSSGGAKSSGEGFSGAEAFLESITEVHYVDVGLICPGAYLTDPQKLSNVVRRGARNPLTIGLHGTPRQWEERRRPWIGEEKDRMLATLRAEAAAAGANSGFEVFERGYCEGGKVGMRMHFEIVDLADFGRPGPA</sequence>
<proteinExistence type="predicted"/>
<dbReference type="PANTHER" id="PTHR31296:SF1">
    <property type="entry name" value="MITOCHONDRIAL PROTEIN C2ORF69"/>
    <property type="match status" value="1"/>
</dbReference>
<dbReference type="GO" id="GO:0005739">
    <property type="term" value="C:mitochondrion"/>
    <property type="evidence" value="ECO:0000318"/>
    <property type="project" value="GO_Central"/>
</dbReference>
<feature type="region of interest" description="Disordered" evidence="1">
    <location>
        <begin position="1"/>
        <end position="20"/>
    </location>
</feature>
<organism evidence="2 3">
    <name type="scientific">Klebsormidium nitens</name>
    <name type="common">Green alga</name>
    <name type="synonym">Ulothrix nitens</name>
    <dbReference type="NCBI Taxonomy" id="105231"/>
    <lineage>
        <taxon>Eukaryota</taxon>
        <taxon>Viridiplantae</taxon>
        <taxon>Streptophyta</taxon>
        <taxon>Klebsormidiophyceae</taxon>
        <taxon>Klebsormidiales</taxon>
        <taxon>Klebsormidiaceae</taxon>
        <taxon>Klebsormidium</taxon>
    </lineage>
</organism>
<reference evidence="2 3" key="1">
    <citation type="journal article" date="2014" name="Nat. Commun.">
        <title>Klebsormidium flaccidum genome reveals primary factors for plant terrestrial adaptation.</title>
        <authorList>
            <person name="Hori K."/>
            <person name="Maruyama F."/>
            <person name="Fujisawa T."/>
            <person name="Togashi T."/>
            <person name="Yamamoto N."/>
            <person name="Seo M."/>
            <person name="Sato S."/>
            <person name="Yamada T."/>
            <person name="Mori H."/>
            <person name="Tajima N."/>
            <person name="Moriyama T."/>
            <person name="Ikeuchi M."/>
            <person name="Watanabe M."/>
            <person name="Wada H."/>
            <person name="Kobayashi K."/>
            <person name="Saito M."/>
            <person name="Masuda T."/>
            <person name="Sasaki-Sekimoto Y."/>
            <person name="Mashiguchi K."/>
            <person name="Awai K."/>
            <person name="Shimojima M."/>
            <person name="Masuda S."/>
            <person name="Iwai M."/>
            <person name="Nobusawa T."/>
            <person name="Narise T."/>
            <person name="Kondo S."/>
            <person name="Saito H."/>
            <person name="Sato R."/>
            <person name="Murakawa M."/>
            <person name="Ihara Y."/>
            <person name="Oshima-Yamada Y."/>
            <person name="Ohtaka K."/>
            <person name="Satoh M."/>
            <person name="Sonobe K."/>
            <person name="Ishii M."/>
            <person name="Ohtani R."/>
            <person name="Kanamori-Sato M."/>
            <person name="Honoki R."/>
            <person name="Miyazaki D."/>
            <person name="Mochizuki H."/>
            <person name="Umetsu J."/>
            <person name="Higashi K."/>
            <person name="Shibata D."/>
            <person name="Kamiya Y."/>
            <person name="Sato N."/>
            <person name="Nakamura Y."/>
            <person name="Tabata S."/>
            <person name="Ida S."/>
            <person name="Kurokawa K."/>
            <person name="Ohta H."/>
        </authorList>
    </citation>
    <scope>NUCLEOTIDE SEQUENCE [LARGE SCALE GENOMIC DNA]</scope>
    <source>
        <strain evidence="2 3">NIES-2285</strain>
    </source>
</reference>
<dbReference type="OrthoDB" id="419333at2759"/>
<evidence type="ECO:0000256" key="1">
    <source>
        <dbReference type="SAM" id="MobiDB-lite"/>
    </source>
</evidence>
<gene>
    <name evidence="2" type="ORF">KFL_006370010</name>
</gene>
<feature type="region of interest" description="Disordered" evidence="1">
    <location>
        <begin position="168"/>
        <end position="204"/>
    </location>
</feature>
<accession>A0A1Y1INQ4</accession>
<keyword evidence="3" id="KW-1185">Reference proteome</keyword>
<dbReference type="Proteomes" id="UP000054558">
    <property type="component" value="Unassembled WGS sequence"/>
</dbReference>
<feature type="compositionally biased region" description="Low complexity" evidence="1">
    <location>
        <begin position="260"/>
        <end position="270"/>
    </location>
</feature>
<feature type="region of interest" description="Disordered" evidence="1">
    <location>
        <begin position="238"/>
        <end position="270"/>
    </location>
</feature>
<dbReference type="InterPro" id="IPR018881">
    <property type="entry name" value="C2orf69_mit"/>
</dbReference>
<dbReference type="PANTHER" id="PTHR31296">
    <property type="entry name" value="UPF0565 PROTEIN C2ORF69"/>
    <property type="match status" value="1"/>
</dbReference>
<dbReference type="EMBL" id="DF237586">
    <property type="protein sequence ID" value="GAQ90416.1"/>
    <property type="molecule type" value="Genomic_DNA"/>
</dbReference>